<dbReference type="Proteomes" id="UP000652007">
    <property type="component" value="Unassembled WGS sequence"/>
</dbReference>
<protein>
    <submittedName>
        <fullName evidence="1">Fimbria/pilus outer membrane usher protein</fullName>
    </submittedName>
</protein>
<sequence length="74" mass="8139">MLYQTYVTPGAFVIDDLYPTASSGNLEVAVKESDGEIRRFTQPYASVTSMQREGSLKYNWSPGATIATMPASDR</sequence>
<proteinExistence type="predicted"/>
<gene>
    <name evidence="1" type="ORF">IE990_21930</name>
</gene>
<dbReference type="PANTHER" id="PTHR30451:SF21">
    <property type="entry name" value="FIMBRIAL USHER DOMAIN-CONTAINING PROTEIN YDET-RELATED"/>
    <property type="match status" value="1"/>
</dbReference>
<name>A0A927HK90_KLEPN</name>
<dbReference type="InterPro" id="IPR000015">
    <property type="entry name" value="Fimb_usher"/>
</dbReference>
<reference evidence="1" key="1">
    <citation type="submission" date="2020-07" db="EMBL/GenBank/DDBJ databases">
        <title>Clinical and genomic characterization of carbapenemase-producing Enterobacterales causing secondary infections during the COVID-19 crisis at a New York City hospital.</title>
        <authorList>
            <person name="Gomez-Simmonds A."/>
            <person name="Annavajhala M.K."/>
            <person name="Uhlemann A.-C."/>
        </authorList>
    </citation>
    <scope>NUCLEOTIDE SEQUENCE</scope>
    <source>
        <strain evidence="1">NK1596</strain>
    </source>
</reference>
<evidence type="ECO:0000313" key="1">
    <source>
        <dbReference type="EMBL" id="MBD3704698.1"/>
    </source>
</evidence>
<dbReference type="GO" id="GO:0015473">
    <property type="term" value="F:fimbrial usher porin activity"/>
    <property type="evidence" value="ECO:0007669"/>
    <property type="project" value="InterPro"/>
</dbReference>
<dbReference type="GO" id="GO:0009297">
    <property type="term" value="P:pilus assembly"/>
    <property type="evidence" value="ECO:0007669"/>
    <property type="project" value="InterPro"/>
</dbReference>
<dbReference type="EMBL" id="JACXTH010000002">
    <property type="protein sequence ID" value="MBD3704698.1"/>
    <property type="molecule type" value="Genomic_DNA"/>
</dbReference>
<dbReference type="Gene3D" id="2.60.40.3110">
    <property type="match status" value="1"/>
</dbReference>
<comment type="caution">
    <text evidence="1">The sequence shown here is derived from an EMBL/GenBank/DDBJ whole genome shotgun (WGS) entry which is preliminary data.</text>
</comment>
<dbReference type="GO" id="GO:0009279">
    <property type="term" value="C:cell outer membrane"/>
    <property type="evidence" value="ECO:0007669"/>
    <property type="project" value="TreeGrafter"/>
</dbReference>
<evidence type="ECO:0000313" key="2">
    <source>
        <dbReference type="Proteomes" id="UP000652007"/>
    </source>
</evidence>
<organism evidence="1 2">
    <name type="scientific">Klebsiella pneumoniae</name>
    <dbReference type="NCBI Taxonomy" id="573"/>
    <lineage>
        <taxon>Bacteria</taxon>
        <taxon>Pseudomonadati</taxon>
        <taxon>Pseudomonadota</taxon>
        <taxon>Gammaproteobacteria</taxon>
        <taxon>Enterobacterales</taxon>
        <taxon>Enterobacteriaceae</taxon>
        <taxon>Klebsiella/Raoultella group</taxon>
        <taxon>Klebsiella</taxon>
        <taxon>Klebsiella pneumoniae complex</taxon>
    </lineage>
</organism>
<dbReference type="Pfam" id="PF00577">
    <property type="entry name" value="Usher"/>
    <property type="match status" value="1"/>
</dbReference>
<dbReference type="PANTHER" id="PTHR30451">
    <property type="entry name" value="OUTER MEMBRANE USHER PROTEIN"/>
    <property type="match status" value="1"/>
</dbReference>
<dbReference type="AlphaFoldDB" id="A0A927HK90"/>
<accession>A0A927HK90</accession>